<evidence type="ECO:0000313" key="1">
    <source>
        <dbReference type="EMBL" id="MSR90288.1"/>
    </source>
</evidence>
<accession>A0A7X2T0X8</accession>
<name>A0A7X2T0X8_9CLOT</name>
<reference evidence="1 2" key="1">
    <citation type="submission" date="2019-08" db="EMBL/GenBank/DDBJ databases">
        <title>In-depth cultivation of the pig gut microbiome towards novel bacterial diversity and tailored functional studies.</title>
        <authorList>
            <person name="Wylensek D."/>
            <person name="Hitch T.C.A."/>
            <person name="Clavel T."/>
        </authorList>
    </citation>
    <scope>NUCLEOTIDE SEQUENCE [LARGE SCALE GENOMIC DNA]</scope>
    <source>
        <strain evidence="1 2">WCA-383-APC-5B</strain>
    </source>
</reference>
<keyword evidence="2" id="KW-1185">Reference proteome</keyword>
<evidence type="ECO:0000313" key="2">
    <source>
        <dbReference type="Proteomes" id="UP000460287"/>
    </source>
</evidence>
<organism evidence="1 2">
    <name type="scientific">Inconstantimicrobium porci</name>
    <dbReference type="NCBI Taxonomy" id="2652291"/>
    <lineage>
        <taxon>Bacteria</taxon>
        <taxon>Bacillati</taxon>
        <taxon>Bacillota</taxon>
        <taxon>Clostridia</taxon>
        <taxon>Eubacteriales</taxon>
        <taxon>Clostridiaceae</taxon>
        <taxon>Inconstantimicrobium</taxon>
    </lineage>
</organism>
<protein>
    <submittedName>
        <fullName evidence="1">Uncharacterized protein</fullName>
    </submittedName>
</protein>
<gene>
    <name evidence="1" type="ORF">FYJ33_02350</name>
</gene>
<dbReference type="RefSeq" id="WP_154530176.1">
    <property type="nucleotide sequence ID" value="NZ_VULX01000002.1"/>
</dbReference>
<dbReference type="Proteomes" id="UP000460287">
    <property type="component" value="Unassembled WGS sequence"/>
</dbReference>
<sequence length="150" mass="17553">MKYYHGSPASGLKVLKPFLSNHKKKYVYLTTNEVVALFYTVKTDWYTYGFDKETGLPVFTEYYKDELKDLYNNKVGYIYEVDSESISKNPTNISCAVVVEHDIQIYSETKINIKNDKIIEVDEYWGDDGPAPQWRMNKHIGRPIKKEGYK</sequence>
<dbReference type="AlphaFoldDB" id="A0A7X2T0X8"/>
<dbReference type="EMBL" id="VULX01000002">
    <property type="protein sequence ID" value="MSR90288.1"/>
    <property type="molecule type" value="Genomic_DNA"/>
</dbReference>
<proteinExistence type="predicted"/>
<comment type="caution">
    <text evidence="1">The sequence shown here is derived from an EMBL/GenBank/DDBJ whole genome shotgun (WGS) entry which is preliminary data.</text>
</comment>